<protein>
    <submittedName>
        <fullName evidence="7">RNA polymerase sigma factor (Sigma-70 family)</fullName>
    </submittedName>
</protein>
<comment type="similarity">
    <text evidence="1">Belongs to the sigma-70 factor family. ECF subfamily.</text>
</comment>
<evidence type="ECO:0000256" key="3">
    <source>
        <dbReference type="ARBA" id="ARBA00023082"/>
    </source>
</evidence>
<evidence type="ECO:0000313" key="7">
    <source>
        <dbReference type="EMBL" id="MDR6240296.1"/>
    </source>
</evidence>
<dbReference type="InterPro" id="IPR013249">
    <property type="entry name" value="RNA_pol_sigma70_r4_t2"/>
</dbReference>
<dbReference type="NCBIfam" id="TIGR02937">
    <property type="entry name" value="sigma70-ECF"/>
    <property type="match status" value="1"/>
</dbReference>
<proteinExistence type="inferred from homology"/>
<dbReference type="Pfam" id="PF08281">
    <property type="entry name" value="Sigma70_r4_2"/>
    <property type="match status" value="1"/>
</dbReference>
<dbReference type="GO" id="GO:0003677">
    <property type="term" value="F:DNA binding"/>
    <property type="evidence" value="ECO:0007669"/>
    <property type="project" value="InterPro"/>
</dbReference>
<dbReference type="InterPro" id="IPR014284">
    <property type="entry name" value="RNA_pol_sigma-70_dom"/>
</dbReference>
<evidence type="ECO:0000256" key="2">
    <source>
        <dbReference type="ARBA" id="ARBA00023015"/>
    </source>
</evidence>
<accession>A0AAE4BSZ6</accession>
<dbReference type="PANTHER" id="PTHR43133:SF46">
    <property type="entry name" value="RNA POLYMERASE SIGMA-70 FACTOR ECF SUBFAMILY"/>
    <property type="match status" value="1"/>
</dbReference>
<keyword evidence="2" id="KW-0805">Transcription regulation</keyword>
<dbReference type="SUPFAM" id="SSF88659">
    <property type="entry name" value="Sigma3 and sigma4 domains of RNA polymerase sigma factors"/>
    <property type="match status" value="1"/>
</dbReference>
<name>A0AAE4BSZ6_9BACT</name>
<dbReference type="InterPro" id="IPR036388">
    <property type="entry name" value="WH-like_DNA-bd_sf"/>
</dbReference>
<comment type="caution">
    <text evidence="7">The sequence shown here is derived from an EMBL/GenBank/DDBJ whole genome shotgun (WGS) entry which is preliminary data.</text>
</comment>
<keyword evidence="5" id="KW-0175">Coiled coil</keyword>
<reference evidence="7" key="1">
    <citation type="submission" date="2023-07" db="EMBL/GenBank/DDBJ databases">
        <title>Genomic Encyclopedia of Type Strains, Phase IV (KMG-IV): sequencing the most valuable type-strain genomes for metagenomic binning, comparative biology and taxonomic classification.</title>
        <authorList>
            <person name="Goeker M."/>
        </authorList>
    </citation>
    <scope>NUCLEOTIDE SEQUENCE</scope>
    <source>
        <strain evidence="7">DSM 26174</strain>
    </source>
</reference>
<dbReference type="GO" id="GO:0006352">
    <property type="term" value="P:DNA-templated transcription initiation"/>
    <property type="evidence" value="ECO:0007669"/>
    <property type="project" value="InterPro"/>
</dbReference>
<dbReference type="Gene3D" id="1.10.10.10">
    <property type="entry name" value="Winged helix-like DNA-binding domain superfamily/Winged helix DNA-binding domain"/>
    <property type="match status" value="1"/>
</dbReference>
<evidence type="ECO:0000259" key="6">
    <source>
        <dbReference type="Pfam" id="PF08281"/>
    </source>
</evidence>
<dbReference type="EMBL" id="JAVDQD010000004">
    <property type="protein sequence ID" value="MDR6240296.1"/>
    <property type="molecule type" value="Genomic_DNA"/>
</dbReference>
<gene>
    <name evidence="7" type="ORF">HNQ88_003362</name>
</gene>
<feature type="coiled-coil region" evidence="5">
    <location>
        <begin position="91"/>
        <end position="118"/>
    </location>
</feature>
<dbReference type="Gene3D" id="1.10.1740.10">
    <property type="match status" value="1"/>
</dbReference>
<dbReference type="InterPro" id="IPR039425">
    <property type="entry name" value="RNA_pol_sigma-70-like"/>
</dbReference>
<dbReference type="SUPFAM" id="SSF88946">
    <property type="entry name" value="Sigma2 domain of RNA polymerase sigma factors"/>
    <property type="match status" value="1"/>
</dbReference>
<dbReference type="AlphaFoldDB" id="A0AAE4BSZ6"/>
<keyword evidence="3" id="KW-0731">Sigma factor</keyword>
<keyword evidence="4" id="KW-0804">Transcription</keyword>
<dbReference type="PANTHER" id="PTHR43133">
    <property type="entry name" value="RNA POLYMERASE ECF-TYPE SIGMA FACTO"/>
    <property type="match status" value="1"/>
</dbReference>
<evidence type="ECO:0000256" key="4">
    <source>
        <dbReference type="ARBA" id="ARBA00023163"/>
    </source>
</evidence>
<keyword evidence="8" id="KW-1185">Reference proteome</keyword>
<evidence type="ECO:0000313" key="8">
    <source>
        <dbReference type="Proteomes" id="UP001185092"/>
    </source>
</evidence>
<dbReference type="InterPro" id="IPR013325">
    <property type="entry name" value="RNA_pol_sigma_r2"/>
</dbReference>
<evidence type="ECO:0000256" key="1">
    <source>
        <dbReference type="ARBA" id="ARBA00010641"/>
    </source>
</evidence>
<dbReference type="GO" id="GO:0016987">
    <property type="term" value="F:sigma factor activity"/>
    <property type="evidence" value="ECO:0007669"/>
    <property type="project" value="UniProtKB-KW"/>
</dbReference>
<organism evidence="7 8">
    <name type="scientific">Aureibacter tunicatorum</name>
    <dbReference type="NCBI Taxonomy" id="866807"/>
    <lineage>
        <taxon>Bacteria</taxon>
        <taxon>Pseudomonadati</taxon>
        <taxon>Bacteroidota</taxon>
        <taxon>Cytophagia</taxon>
        <taxon>Cytophagales</taxon>
        <taxon>Persicobacteraceae</taxon>
        <taxon>Aureibacter</taxon>
    </lineage>
</organism>
<evidence type="ECO:0000256" key="5">
    <source>
        <dbReference type="SAM" id="Coils"/>
    </source>
</evidence>
<sequence length="196" mass="23304">MDNKYKQENNNLWQKCKSGNKSAFQEIYYQCINDLFAYGCAILPDEDVVKEQIQELFIYIWDKKDHLNITDIKPYLIKSLKRKLYKYCKGNKNYTLDIDYLEANANELVEDANELVEDPNDIDYHEMEIKRDALHKLIESLPTKQKEIIYLRYFTGLKPHEIADIMEINAQSVYNLLSRSLKNIEKKLTNKNHINE</sequence>
<dbReference type="RefSeq" id="WP_309940195.1">
    <property type="nucleotide sequence ID" value="NZ_AP025305.1"/>
</dbReference>
<feature type="domain" description="RNA polymerase sigma factor 70 region 4 type 2" evidence="6">
    <location>
        <begin position="132"/>
        <end position="183"/>
    </location>
</feature>
<dbReference type="CDD" id="cd06171">
    <property type="entry name" value="Sigma70_r4"/>
    <property type="match status" value="1"/>
</dbReference>
<dbReference type="Proteomes" id="UP001185092">
    <property type="component" value="Unassembled WGS sequence"/>
</dbReference>
<dbReference type="InterPro" id="IPR013324">
    <property type="entry name" value="RNA_pol_sigma_r3/r4-like"/>
</dbReference>